<dbReference type="InterPro" id="IPR054485">
    <property type="entry name" value="FlK-like_dom"/>
</dbReference>
<dbReference type="PANTHER" id="PTHR36934">
    <property type="entry name" value="BLR0278 PROTEIN"/>
    <property type="match status" value="1"/>
</dbReference>
<dbReference type="InterPro" id="IPR025540">
    <property type="entry name" value="FlK"/>
</dbReference>
<evidence type="ECO:0000313" key="2">
    <source>
        <dbReference type="EMBL" id="CAA9325020.1"/>
    </source>
</evidence>
<gene>
    <name evidence="2" type="ORF">AVDCRST_MAG34-296</name>
</gene>
<dbReference type="SUPFAM" id="SSF54637">
    <property type="entry name" value="Thioesterase/thiol ester dehydrase-isomerase"/>
    <property type="match status" value="1"/>
</dbReference>
<sequence>MDTSTPAVTLTFEVTAADTAAAVGSGDLPVLSTPGLLAWAEAATCAALAGTIGAGQTSVGSRVTLEHRAASLVGERVDVTATLIHRDGRLCRFEVAAVNSTEVVVGHGEITRIVVERDGFMARVRR</sequence>
<dbReference type="Pfam" id="PF22636">
    <property type="entry name" value="FlK"/>
    <property type="match status" value="1"/>
</dbReference>
<dbReference type="PANTHER" id="PTHR36934:SF1">
    <property type="entry name" value="THIOESTERASE DOMAIN-CONTAINING PROTEIN"/>
    <property type="match status" value="1"/>
</dbReference>
<organism evidence="2">
    <name type="scientific">uncultured Nocardioidaceae bacterium</name>
    <dbReference type="NCBI Taxonomy" id="253824"/>
    <lineage>
        <taxon>Bacteria</taxon>
        <taxon>Bacillati</taxon>
        <taxon>Actinomycetota</taxon>
        <taxon>Actinomycetes</taxon>
        <taxon>Propionibacteriales</taxon>
        <taxon>Nocardioidaceae</taxon>
        <taxon>environmental samples</taxon>
    </lineage>
</organism>
<proteinExistence type="predicted"/>
<evidence type="ECO:0000259" key="1">
    <source>
        <dbReference type="Pfam" id="PF22636"/>
    </source>
</evidence>
<name>A0A6J4L7X0_9ACTN</name>
<dbReference type="EMBL" id="CADCUI010000002">
    <property type="protein sequence ID" value="CAA9325020.1"/>
    <property type="molecule type" value="Genomic_DNA"/>
</dbReference>
<dbReference type="Gene3D" id="3.10.129.10">
    <property type="entry name" value="Hotdog Thioesterase"/>
    <property type="match status" value="1"/>
</dbReference>
<accession>A0A6J4L7X0</accession>
<dbReference type="InterPro" id="IPR029069">
    <property type="entry name" value="HotDog_dom_sf"/>
</dbReference>
<dbReference type="AlphaFoldDB" id="A0A6J4L7X0"/>
<protein>
    <recommendedName>
        <fullName evidence="1">Fluoroacetyl-CoA-specific thioesterase-like domain-containing protein</fullName>
    </recommendedName>
</protein>
<feature type="domain" description="Fluoroacetyl-CoA-specific thioesterase-like" evidence="1">
    <location>
        <begin position="14"/>
        <end position="117"/>
    </location>
</feature>
<reference evidence="2" key="1">
    <citation type="submission" date="2020-02" db="EMBL/GenBank/DDBJ databases">
        <authorList>
            <person name="Meier V. D."/>
        </authorList>
    </citation>
    <scope>NUCLEOTIDE SEQUENCE</scope>
    <source>
        <strain evidence="2">AVDCRST_MAG34</strain>
    </source>
</reference>